<dbReference type="GO" id="GO:0042995">
    <property type="term" value="C:cell projection"/>
    <property type="evidence" value="ECO:0007669"/>
    <property type="project" value="TreeGrafter"/>
</dbReference>
<reference evidence="6 7" key="1">
    <citation type="journal article" date="2018" name="Elife">
        <title>Functional genomics of lipid metabolism in the oleaginous yeast Rhodosporidium toruloides.</title>
        <authorList>
            <person name="Coradetti S.T."/>
            <person name="Pinel D."/>
            <person name="Geiselman G."/>
            <person name="Ito M."/>
            <person name="Mondo S."/>
            <person name="Reilly M.C."/>
            <person name="Cheng Y.F."/>
            <person name="Bauer S."/>
            <person name="Grigoriev I."/>
            <person name="Gladden J.M."/>
            <person name="Simmons B.A."/>
            <person name="Brem R."/>
            <person name="Arkin A.P."/>
            <person name="Skerker J.M."/>
        </authorList>
    </citation>
    <scope>NUCLEOTIDE SEQUENCE [LARGE SCALE GENOMIC DNA]</scope>
    <source>
        <strain evidence="6 7">NBRC 0880</strain>
    </source>
</reference>
<dbReference type="Pfam" id="PF00102">
    <property type="entry name" value="Y_phosphatase"/>
    <property type="match status" value="1"/>
</dbReference>
<evidence type="ECO:0000259" key="4">
    <source>
        <dbReference type="PROSITE" id="PS50056"/>
    </source>
</evidence>
<dbReference type="EMBL" id="LCTV02000010">
    <property type="protein sequence ID" value="PRQ72271.1"/>
    <property type="molecule type" value="Genomic_DNA"/>
</dbReference>
<evidence type="ECO:0000313" key="6">
    <source>
        <dbReference type="EMBL" id="PRQ72271.1"/>
    </source>
</evidence>
<dbReference type="SUPFAM" id="SSF52799">
    <property type="entry name" value="(Phosphotyrosine protein) phosphatases II"/>
    <property type="match status" value="1"/>
</dbReference>
<dbReference type="InterPro" id="IPR000387">
    <property type="entry name" value="Tyr_Pase_dom"/>
</dbReference>
<protein>
    <recommendedName>
        <fullName evidence="1">phosphatidylinositol-3,4,5-trisphosphate 3-phosphatase</fullName>
        <ecNumber evidence="1">3.1.3.67</ecNumber>
    </recommendedName>
</protein>
<dbReference type="GO" id="GO:0043491">
    <property type="term" value="P:phosphatidylinositol 3-kinase/protein kinase B signal transduction"/>
    <property type="evidence" value="ECO:0007669"/>
    <property type="project" value="TreeGrafter"/>
</dbReference>
<dbReference type="Proteomes" id="UP000239560">
    <property type="component" value="Unassembled WGS sequence"/>
</dbReference>
<evidence type="ECO:0000313" key="7">
    <source>
        <dbReference type="Proteomes" id="UP000239560"/>
    </source>
</evidence>
<dbReference type="PANTHER" id="PTHR12305:SF81">
    <property type="entry name" value="PHOSPHATIDYLINOSITOL 3,4,5-TRISPHOSPHATE 3-PHOSPHATASE AND DUAL-SPECIFICITY PROTEIN PHOSPHATASE PTEN"/>
    <property type="match status" value="1"/>
</dbReference>
<dbReference type="InterPro" id="IPR029021">
    <property type="entry name" value="Prot-tyrosine_phosphatase-like"/>
</dbReference>
<feature type="domain" description="Phosphatase tensin-type" evidence="5">
    <location>
        <begin position="14"/>
        <end position="266"/>
    </location>
</feature>
<dbReference type="InterPro" id="IPR000242">
    <property type="entry name" value="PTP_cat"/>
</dbReference>
<feature type="region of interest" description="Disordered" evidence="3">
    <location>
        <begin position="353"/>
        <end position="457"/>
    </location>
</feature>
<dbReference type="GO" id="GO:0005886">
    <property type="term" value="C:plasma membrane"/>
    <property type="evidence" value="ECO:0007669"/>
    <property type="project" value="TreeGrafter"/>
</dbReference>
<dbReference type="PROSITE" id="PS51181">
    <property type="entry name" value="PPASE_TENSIN"/>
    <property type="match status" value="1"/>
</dbReference>
<evidence type="ECO:0000256" key="3">
    <source>
        <dbReference type="SAM" id="MobiDB-lite"/>
    </source>
</evidence>
<comment type="caution">
    <text evidence="6">The sequence shown here is derived from an EMBL/GenBank/DDBJ whole genome shotgun (WGS) entry which is preliminary data.</text>
</comment>
<evidence type="ECO:0000256" key="1">
    <source>
        <dbReference type="ARBA" id="ARBA00013015"/>
    </source>
</evidence>
<dbReference type="InterPro" id="IPR051281">
    <property type="entry name" value="Dual-spec_lipid-protein_phosph"/>
</dbReference>
<accession>A0A2T0A2Q2</accession>
<feature type="compositionally biased region" description="Polar residues" evidence="3">
    <location>
        <begin position="379"/>
        <end position="394"/>
    </location>
</feature>
<sequence length="550" mass="60322">MLDPVRRLVSGRKARYTEDGFDLDLCRLTDRIIIMGYPATGTASLYRNKRSDVIRFLEPYAPHYRIFNLCPLYENSYEASAFATDGASNEEEAEEKVLGGPVERYPWPDHHPPPLSMVPIMATGARRWYEKDERNVVVIHCKAGKGRSGTFALSLLLALPGLPSAPALPNDEKANDCEEPKTYGPLDPRAVLAKSGSDIEDLSMEDKLECVARLHCLRRHTDAPFCRYLLRFHTLRRMSPGAKRYGVSIASQRRWLGYWVRLLKGDDPRDDTLEGKKRIVLDYVKVTGPGLHGVGKVVAGGNERIAVQVLRYKDSIAANLRERELALARDPNTPTTFSDWDDRSEIFVHVGTLSETNDKQGSPPPRGNTPTELEPAATKGNSVPPSASASTGSLPSAVIKTPASSIAESPDLPPPSETAAAPTSTSANPGPSRTRVLVPRASFLEPGSTSNTRRSEKEAKMAVEQDGGIVLDGDREVQLKFLVGKTGDRHGKLPDMAALAITWFIPSFEASAPAAGEDRCSKLVISGKDLDFRKPFAGIEEVEVGWRWLG</sequence>
<dbReference type="PROSITE" id="PS00383">
    <property type="entry name" value="TYR_PHOSPHATASE_1"/>
    <property type="match status" value="1"/>
</dbReference>
<dbReference type="InterPro" id="IPR016130">
    <property type="entry name" value="Tyr_Pase_AS"/>
</dbReference>
<dbReference type="GO" id="GO:0005829">
    <property type="term" value="C:cytosol"/>
    <property type="evidence" value="ECO:0007669"/>
    <property type="project" value="TreeGrafter"/>
</dbReference>
<feature type="domain" description="Tyrosine specific protein phosphatases" evidence="4">
    <location>
        <begin position="115"/>
        <end position="157"/>
    </location>
</feature>
<keyword evidence="2" id="KW-0378">Hydrolase</keyword>
<dbReference type="GO" id="GO:0046856">
    <property type="term" value="P:phosphatidylinositol dephosphorylation"/>
    <property type="evidence" value="ECO:0007669"/>
    <property type="project" value="TreeGrafter"/>
</dbReference>
<dbReference type="GO" id="GO:0048870">
    <property type="term" value="P:cell motility"/>
    <property type="evidence" value="ECO:0007669"/>
    <property type="project" value="TreeGrafter"/>
</dbReference>
<organism evidence="6 7">
    <name type="scientific">Rhodotorula toruloides</name>
    <name type="common">Yeast</name>
    <name type="synonym">Rhodosporidium toruloides</name>
    <dbReference type="NCBI Taxonomy" id="5286"/>
    <lineage>
        <taxon>Eukaryota</taxon>
        <taxon>Fungi</taxon>
        <taxon>Dikarya</taxon>
        <taxon>Basidiomycota</taxon>
        <taxon>Pucciniomycotina</taxon>
        <taxon>Microbotryomycetes</taxon>
        <taxon>Sporidiobolales</taxon>
        <taxon>Sporidiobolaceae</taxon>
        <taxon>Rhodotorula</taxon>
    </lineage>
</organism>
<feature type="compositionally biased region" description="Low complexity" evidence="3">
    <location>
        <begin position="417"/>
        <end position="432"/>
    </location>
</feature>
<dbReference type="EC" id="3.1.3.67" evidence="1"/>
<gene>
    <name evidence="6" type="ORF">AAT19DRAFT_9610</name>
</gene>
<dbReference type="AlphaFoldDB" id="A0A2T0A2Q2"/>
<dbReference type="InterPro" id="IPR029023">
    <property type="entry name" value="Tensin_phosphatase"/>
</dbReference>
<dbReference type="GO" id="GO:0051896">
    <property type="term" value="P:regulation of phosphatidylinositol 3-kinase/protein kinase B signal transduction"/>
    <property type="evidence" value="ECO:0007669"/>
    <property type="project" value="TreeGrafter"/>
</dbReference>
<proteinExistence type="predicted"/>
<dbReference type="Gene3D" id="3.90.190.10">
    <property type="entry name" value="Protein tyrosine phosphatase superfamily"/>
    <property type="match status" value="1"/>
</dbReference>
<evidence type="ECO:0000256" key="2">
    <source>
        <dbReference type="ARBA" id="ARBA00022801"/>
    </source>
</evidence>
<dbReference type="OrthoDB" id="5632at2759"/>
<dbReference type="GO" id="GO:0005634">
    <property type="term" value="C:nucleus"/>
    <property type="evidence" value="ECO:0007669"/>
    <property type="project" value="TreeGrafter"/>
</dbReference>
<dbReference type="GO" id="GO:0004725">
    <property type="term" value="F:protein tyrosine phosphatase activity"/>
    <property type="evidence" value="ECO:0007669"/>
    <property type="project" value="InterPro"/>
</dbReference>
<dbReference type="GO" id="GO:0016314">
    <property type="term" value="F:phosphatidylinositol-3,4,5-trisphosphate 3-phosphatase activity"/>
    <property type="evidence" value="ECO:0007669"/>
    <property type="project" value="UniProtKB-EC"/>
</dbReference>
<dbReference type="PROSITE" id="PS50056">
    <property type="entry name" value="TYR_PHOSPHATASE_2"/>
    <property type="match status" value="1"/>
</dbReference>
<name>A0A2T0A2Q2_RHOTO</name>
<dbReference type="PANTHER" id="PTHR12305">
    <property type="entry name" value="PHOSPHATASE WITH HOMOLOGY TO TENSIN"/>
    <property type="match status" value="1"/>
</dbReference>
<evidence type="ECO:0000259" key="5">
    <source>
        <dbReference type="PROSITE" id="PS51181"/>
    </source>
</evidence>